<reference evidence="2 3" key="1">
    <citation type="journal article" date="2015" name="Sci. Rep.">
        <title>Genome of the facultative scuticociliatosis pathogen Pseudocohnilembus persalinus provides insight into its virulence through horizontal gene transfer.</title>
        <authorList>
            <person name="Xiong J."/>
            <person name="Wang G."/>
            <person name="Cheng J."/>
            <person name="Tian M."/>
            <person name="Pan X."/>
            <person name="Warren A."/>
            <person name="Jiang C."/>
            <person name="Yuan D."/>
            <person name="Miao W."/>
        </authorList>
    </citation>
    <scope>NUCLEOTIDE SEQUENCE [LARGE SCALE GENOMIC DNA]</scope>
    <source>
        <strain evidence="2">36N120E</strain>
    </source>
</reference>
<dbReference type="InterPro" id="IPR013879">
    <property type="entry name" value="DUF1761"/>
</dbReference>
<keyword evidence="1" id="KW-1133">Transmembrane helix</keyword>
<sequence>MAQQNCKFDVEVDWIELLIGIFINFSLISTWWYGVFSQTWLNAMNFKMEDFKNCNMKNSLIIEFISKVLFTFGVYHIIGYLNLKELDQYILLAIWISAVYIVLGLMHPILWEKRPASYVIVNASERILSLVLTVLFFYTWRNALSIEQKIENVQEQVQQNIEQQVGIEA</sequence>
<dbReference type="EMBL" id="LDAU01000211">
    <property type="protein sequence ID" value="KRW99512.1"/>
    <property type="molecule type" value="Genomic_DNA"/>
</dbReference>
<comment type="caution">
    <text evidence="2">The sequence shown here is derived from an EMBL/GenBank/DDBJ whole genome shotgun (WGS) entry which is preliminary data.</text>
</comment>
<feature type="transmembrane region" description="Helical" evidence="1">
    <location>
        <begin position="17"/>
        <end position="43"/>
    </location>
</feature>
<dbReference type="Proteomes" id="UP000054937">
    <property type="component" value="Unassembled WGS sequence"/>
</dbReference>
<accession>A0A0V0QBD2</accession>
<dbReference type="InParanoid" id="A0A0V0QBD2"/>
<name>A0A0V0QBD2_PSEPJ</name>
<proteinExistence type="predicted"/>
<organism evidence="2 3">
    <name type="scientific">Pseudocohnilembus persalinus</name>
    <name type="common">Ciliate</name>
    <dbReference type="NCBI Taxonomy" id="266149"/>
    <lineage>
        <taxon>Eukaryota</taxon>
        <taxon>Sar</taxon>
        <taxon>Alveolata</taxon>
        <taxon>Ciliophora</taxon>
        <taxon>Intramacronucleata</taxon>
        <taxon>Oligohymenophorea</taxon>
        <taxon>Scuticociliatia</taxon>
        <taxon>Philasterida</taxon>
        <taxon>Pseudocohnilembidae</taxon>
        <taxon>Pseudocohnilembus</taxon>
    </lineage>
</organism>
<feature type="transmembrane region" description="Helical" evidence="1">
    <location>
        <begin position="123"/>
        <end position="140"/>
    </location>
</feature>
<dbReference type="Pfam" id="PF08570">
    <property type="entry name" value="DUF1761"/>
    <property type="match status" value="1"/>
</dbReference>
<gene>
    <name evidence="2" type="ORF">PPERSA_03982</name>
</gene>
<evidence type="ECO:0000256" key="1">
    <source>
        <dbReference type="SAM" id="Phobius"/>
    </source>
</evidence>
<feature type="transmembrane region" description="Helical" evidence="1">
    <location>
        <begin position="89"/>
        <end position="111"/>
    </location>
</feature>
<keyword evidence="3" id="KW-1185">Reference proteome</keyword>
<evidence type="ECO:0000313" key="3">
    <source>
        <dbReference type="Proteomes" id="UP000054937"/>
    </source>
</evidence>
<keyword evidence="1" id="KW-0812">Transmembrane</keyword>
<dbReference type="AlphaFoldDB" id="A0A0V0QBD2"/>
<feature type="transmembrane region" description="Helical" evidence="1">
    <location>
        <begin position="64"/>
        <end position="83"/>
    </location>
</feature>
<keyword evidence="1" id="KW-0472">Membrane</keyword>
<evidence type="ECO:0000313" key="2">
    <source>
        <dbReference type="EMBL" id="KRW99512.1"/>
    </source>
</evidence>
<protein>
    <submittedName>
        <fullName evidence="2">Uncharacterized protein</fullName>
    </submittedName>
</protein>